<gene>
    <name evidence="6" type="ORF">Ddye_028253</name>
</gene>
<feature type="transmembrane region" description="Helical" evidence="4">
    <location>
        <begin position="20"/>
        <end position="38"/>
    </location>
</feature>
<name>A0AAD9WS60_9ROSI</name>
<dbReference type="SUPFAM" id="SSF101148">
    <property type="entry name" value="Plant invertase/pectin methylesterase inhibitor"/>
    <property type="match status" value="1"/>
</dbReference>
<dbReference type="InterPro" id="IPR035513">
    <property type="entry name" value="Invertase/methylesterase_inhib"/>
</dbReference>
<feature type="domain" description="Pectinesterase inhibitor" evidence="5">
    <location>
        <begin position="56"/>
        <end position="189"/>
    </location>
</feature>
<evidence type="ECO:0000313" key="6">
    <source>
        <dbReference type="EMBL" id="KAK2640458.1"/>
    </source>
</evidence>
<reference evidence="6" key="1">
    <citation type="journal article" date="2023" name="Plant J.">
        <title>Genome sequences and population genomics provide insights into the demographic history, inbreeding, and mutation load of two 'living fossil' tree species of Dipteronia.</title>
        <authorList>
            <person name="Feng Y."/>
            <person name="Comes H.P."/>
            <person name="Chen J."/>
            <person name="Zhu S."/>
            <person name="Lu R."/>
            <person name="Zhang X."/>
            <person name="Li P."/>
            <person name="Qiu J."/>
            <person name="Olsen K.M."/>
            <person name="Qiu Y."/>
        </authorList>
    </citation>
    <scope>NUCLEOTIDE SEQUENCE</scope>
    <source>
        <strain evidence="6">KIB01</strain>
    </source>
</reference>
<keyword evidence="4" id="KW-0812">Transmembrane</keyword>
<dbReference type="SMART" id="SM00856">
    <property type="entry name" value="PMEI"/>
    <property type="match status" value="1"/>
</dbReference>
<keyword evidence="7" id="KW-1185">Reference proteome</keyword>
<evidence type="ECO:0000313" key="7">
    <source>
        <dbReference type="Proteomes" id="UP001280121"/>
    </source>
</evidence>
<keyword evidence="4" id="KW-0472">Membrane</keyword>
<sequence length="198" mass="22082">MSFYLPFISDHLSSVVHIPPILKMSASFIFFSFFIIIFSNHPAYADDHDDHDYQTTATQLVDRVCNKTSNYSLCVETLYSDSRTADADSYTLAYISFGLAYNTATDTRSQITDLLKNNATSDDLKRCLKDYNTAVEALGSGLNDLNSETFFTLPRYANTTSRSAEDCEAHYKSLVSTTIKFICQICVVVANLFNGGDS</sequence>
<evidence type="ECO:0000259" key="5">
    <source>
        <dbReference type="SMART" id="SM00856"/>
    </source>
</evidence>
<keyword evidence="2" id="KW-1015">Disulfide bond</keyword>
<dbReference type="CDD" id="cd14859">
    <property type="entry name" value="PMEI_like"/>
    <property type="match status" value="1"/>
</dbReference>
<comment type="similarity">
    <text evidence="3">Belongs to the PMEI family.</text>
</comment>
<dbReference type="Pfam" id="PF04043">
    <property type="entry name" value="PMEI"/>
    <property type="match status" value="1"/>
</dbReference>
<dbReference type="Gene3D" id="1.20.140.40">
    <property type="entry name" value="Invertase/pectin methylesterase inhibitor family protein"/>
    <property type="match status" value="1"/>
</dbReference>
<keyword evidence="4" id="KW-1133">Transmembrane helix</keyword>
<comment type="caution">
    <text evidence="6">The sequence shown here is derived from an EMBL/GenBank/DDBJ whole genome shotgun (WGS) entry which is preliminary data.</text>
</comment>
<evidence type="ECO:0000256" key="2">
    <source>
        <dbReference type="ARBA" id="ARBA00023157"/>
    </source>
</evidence>
<dbReference type="PANTHER" id="PTHR35357">
    <property type="entry name" value="OS02G0537100 PROTEIN"/>
    <property type="match status" value="1"/>
</dbReference>
<evidence type="ECO:0000256" key="3">
    <source>
        <dbReference type="ARBA" id="ARBA00038471"/>
    </source>
</evidence>
<proteinExistence type="inferred from homology"/>
<dbReference type="Proteomes" id="UP001280121">
    <property type="component" value="Unassembled WGS sequence"/>
</dbReference>
<dbReference type="InterPro" id="IPR006501">
    <property type="entry name" value="Pectinesterase_inhib_dom"/>
</dbReference>
<dbReference type="PANTHER" id="PTHR35357:SF8">
    <property type="entry name" value="OS01G0111000 PROTEIN"/>
    <property type="match status" value="1"/>
</dbReference>
<organism evidence="6 7">
    <name type="scientific">Dipteronia dyeriana</name>
    <dbReference type="NCBI Taxonomy" id="168575"/>
    <lineage>
        <taxon>Eukaryota</taxon>
        <taxon>Viridiplantae</taxon>
        <taxon>Streptophyta</taxon>
        <taxon>Embryophyta</taxon>
        <taxon>Tracheophyta</taxon>
        <taxon>Spermatophyta</taxon>
        <taxon>Magnoliopsida</taxon>
        <taxon>eudicotyledons</taxon>
        <taxon>Gunneridae</taxon>
        <taxon>Pentapetalae</taxon>
        <taxon>rosids</taxon>
        <taxon>malvids</taxon>
        <taxon>Sapindales</taxon>
        <taxon>Sapindaceae</taxon>
        <taxon>Hippocastanoideae</taxon>
        <taxon>Acereae</taxon>
        <taxon>Dipteronia</taxon>
    </lineage>
</organism>
<keyword evidence="1" id="KW-0732">Signal</keyword>
<accession>A0AAD9WS60</accession>
<evidence type="ECO:0000256" key="1">
    <source>
        <dbReference type="ARBA" id="ARBA00022729"/>
    </source>
</evidence>
<evidence type="ECO:0000256" key="4">
    <source>
        <dbReference type="SAM" id="Phobius"/>
    </source>
</evidence>
<dbReference type="AlphaFoldDB" id="A0AAD9WS60"/>
<dbReference type="NCBIfam" id="TIGR01614">
    <property type="entry name" value="PME_inhib"/>
    <property type="match status" value="1"/>
</dbReference>
<dbReference type="GO" id="GO:0004857">
    <property type="term" value="F:enzyme inhibitor activity"/>
    <property type="evidence" value="ECO:0007669"/>
    <property type="project" value="InterPro"/>
</dbReference>
<protein>
    <recommendedName>
        <fullName evidence="5">Pectinesterase inhibitor domain-containing protein</fullName>
    </recommendedName>
</protein>
<dbReference type="EMBL" id="JANJYI010000008">
    <property type="protein sequence ID" value="KAK2640458.1"/>
    <property type="molecule type" value="Genomic_DNA"/>
</dbReference>